<evidence type="ECO:0000256" key="1">
    <source>
        <dbReference type="SAM" id="MobiDB-lite"/>
    </source>
</evidence>
<dbReference type="AlphaFoldDB" id="A0A0F9F121"/>
<dbReference type="EMBL" id="LAZR01032421">
    <property type="protein sequence ID" value="KKL50940.1"/>
    <property type="molecule type" value="Genomic_DNA"/>
</dbReference>
<accession>A0A0F9F121</accession>
<gene>
    <name evidence="2" type="ORF">LCGC14_2300440</name>
</gene>
<organism evidence="2">
    <name type="scientific">marine sediment metagenome</name>
    <dbReference type="NCBI Taxonomy" id="412755"/>
    <lineage>
        <taxon>unclassified sequences</taxon>
        <taxon>metagenomes</taxon>
        <taxon>ecological metagenomes</taxon>
    </lineage>
</organism>
<proteinExistence type="predicted"/>
<name>A0A0F9F121_9ZZZZ</name>
<sequence length="89" mass="10231">MTPGQNRALRSVLLSHLRHLDRFIMYIETAPGVRLKNSIFEGIRLETSYQRATLRAAIQQLEDQYEQQSETPPPRRGPSLPATTRSRPD</sequence>
<protein>
    <submittedName>
        <fullName evidence="2">Uncharacterized protein</fullName>
    </submittedName>
</protein>
<comment type="caution">
    <text evidence="2">The sequence shown here is derived from an EMBL/GenBank/DDBJ whole genome shotgun (WGS) entry which is preliminary data.</text>
</comment>
<feature type="region of interest" description="Disordered" evidence="1">
    <location>
        <begin position="63"/>
        <end position="89"/>
    </location>
</feature>
<evidence type="ECO:0000313" key="2">
    <source>
        <dbReference type="EMBL" id="KKL50940.1"/>
    </source>
</evidence>
<reference evidence="2" key="1">
    <citation type="journal article" date="2015" name="Nature">
        <title>Complex archaea that bridge the gap between prokaryotes and eukaryotes.</title>
        <authorList>
            <person name="Spang A."/>
            <person name="Saw J.H."/>
            <person name="Jorgensen S.L."/>
            <person name="Zaremba-Niedzwiedzka K."/>
            <person name="Martijn J."/>
            <person name="Lind A.E."/>
            <person name="van Eijk R."/>
            <person name="Schleper C."/>
            <person name="Guy L."/>
            <person name="Ettema T.J."/>
        </authorList>
    </citation>
    <scope>NUCLEOTIDE SEQUENCE</scope>
</reference>